<dbReference type="Proteomes" id="UP001630127">
    <property type="component" value="Unassembled WGS sequence"/>
</dbReference>
<feature type="transmembrane region" description="Helical" evidence="1">
    <location>
        <begin position="70"/>
        <end position="89"/>
    </location>
</feature>
<sequence length="256" mass="28891">MPGPEHHIAYSFGSGLALMKLSNGRFSTHHCLTYAVNAFFFGLPEMGSFLNWLTSTLVPGRIMTRNPFCYVIVLGLPLSLFYSCASRVLIHIRLLDSIHGMPLTKRQCFYLVSAASLSHFFLDHLFEENGQSSMYNMILRLGWSKSWTPINLESLIVSSFLCCCLLGGFVYINRVKSPNPKSLRDRSHQSSKLILIVASLYSLWCASQIHLAGPPRSALGEEAADLRVILFLSTYFFLPHWFCIMSMNSKKFLESS</sequence>
<organism evidence="2 3">
    <name type="scientific">Cinchona calisaya</name>
    <dbReference type="NCBI Taxonomy" id="153742"/>
    <lineage>
        <taxon>Eukaryota</taxon>
        <taxon>Viridiplantae</taxon>
        <taxon>Streptophyta</taxon>
        <taxon>Embryophyta</taxon>
        <taxon>Tracheophyta</taxon>
        <taxon>Spermatophyta</taxon>
        <taxon>Magnoliopsida</taxon>
        <taxon>eudicotyledons</taxon>
        <taxon>Gunneridae</taxon>
        <taxon>Pentapetalae</taxon>
        <taxon>asterids</taxon>
        <taxon>lamiids</taxon>
        <taxon>Gentianales</taxon>
        <taxon>Rubiaceae</taxon>
        <taxon>Cinchonoideae</taxon>
        <taxon>Cinchoneae</taxon>
        <taxon>Cinchona</taxon>
    </lineage>
</organism>
<keyword evidence="1" id="KW-0812">Transmembrane</keyword>
<evidence type="ECO:0008006" key="4">
    <source>
        <dbReference type="Google" id="ProtNLM"/>
    </source>
</evidence>
<keyword evidence="1" id="KW-1133">Transmembrane helix</keyword>
<feature type="transmembrane region" description="Helical" evidence="1">
    <location>
        <begin position="193"/>
        <end position="212"/>
    </location>
</feature>
<name>A0ABD2Z197_9GENT</name>
<gene>
    <name evidence="2" type="ORF">ACH5RR_025616</name>
</gene>
<dbReference type="PANTHER" id="PTHR38543:SF1">
    <property type="entry name" value="OS04G0465800 PROTEIN"/>
    <property type="match status" value="1"/>
</dbReference>
<dbReference type="AlphaFoldDB" id="A0ABD2Z197"/>
<proteinExistence type="predicted"/>
<keyword evidence="3" id="KW-1185">Reference proteome</keyword>
<feature type="transmembrane region" description="Helical" evidence="1">
    <location>
        <begin position="146"/>
        <end position="172"/>
    </location>
</feature>
<evidence type="ECO:0000313" key="3">
    <source>
        <dbReference type="Proteomes" id="UP001630127"/>
    </source>
</evidence>
<reference evidence="2 3" key="1">
    <citation type="submission" date="2024-11" db="EMBL/GenBank/DDBJ databases">
        <title>A near-complete genome assembly of Cinchona calisaya.</title>
        <authorList>
            <person name="Lian D.C."/>
            <person name="Zhao X.W."/>
            <person name="Wei L."/>
        </authorList>
    </citation>
    <scope>NUCLEOTIDE SEQUENCE [LARGE SCALE GENOMIC DNA]</scope>
    <source>
        <tissue evidence="2">Nenye</tissue>
    </source>
</reference>
<comment type="caution">
    <text evidence="2">The sequence shown here is derived from an EMBL/GenBank/DDBJ whole genome shotgun (WGS) entry which is preliminary data.</text>
</comment>
<keyword evidence="1" id="KW-0472">Membrane</keyword>
<accession>A0ABD2Z197</accession>
<feature type="transmembrane region" description="Helical" evidence="1">
    <location>
        <begin position="224"/>
        <end position="244"/>
    </location>
</feature>
<evidence type="ECO:0000313" key="2">
    <source>
        <dbReference type="EMBL" id="KAL3512899.1"/>
    </source>
</evidence>
<dbReference type="PANTHER" id="PTHR38543">
    <property type="entry name" value="OS04G0465800 PROTEIN"/>
    <property type="match status" value="1"/>
</dbReference>
<protein>
    <recommendedName>
        <fullName evidence="4">Vomeronasal type-1 receptor</fullName>
    </recommendedName>
</protein>
<feature type="transmembrane region" description="Helical" evidence="1">
    <location>
        <begin position="31"/>
        <end position="50"/>
    </location>
</feature>
<evidence type="ECO:0000256" key="1">
    <source>
        <dbReference type="SAM" id="Phobius"/>
    </source>
</evidence>
<dbReference type="EMBL" id="JBJUIK010000011">
    <property type="protein sequence ID" value="KAL3512899.1"/>
    <property type="molecule type" value="Genomic_DNA"/>
</dbReference>